<evidence type="ECO:0000313" key="1">
    <source>
        <dbReference type="EMBL" id="NMC63374.1"/>
    </source>
</evidence>
<evidence type="ECO:0000313" key="2">
    <source>
        <dbReference type="Proteomes" id="UP000524246"/>
    </source>
</evidence>
<protein>
    <submittedName>
        <fullName evidence="1">Uncharacterized protein</fullName>
    </submittedName>
</protein>
<reference evidence="1 2" key="1">
    <citation type="journal article" date="2020" name="Biotechnol. Biofuels">
        <title>New insights from the biogas microbiome by comprehensive genome-resolved metagenomics of nearly 1600 species originating from multiple anaerobic digesters.</title>
        <authorList>
            <person name="Campanaro S."/>
            <person name="Treu L."/>
            <person name="Rodriguez-R L.M."/>
            <person name="Kovalovszki A."/>
            <person name="Ziels R.M."/>
            <person name="Maus I."/>
            <person name="Zhu X."/>
            <person name="Kougias P.G."/>
            <person name="Basile A."/>
            <person name="Luo G."/>
            <person name="Schluter A."/>
            <person name="Konstantinidis K.T."/>
            <person name="Angelidaki I."/>
        </authorList>
    </citation>
    <scope>NUCLEOTIDE SEQUENCE [LARGE SCALE GENOMIC DNA]</scope>
    <source>
        <strain evidence="1">AS27yjCOA_65</strain>
    </source>
</reference>
<accession>A0A7X9IKQ7</accession>
<dbReference type="AlphaFoldDB" id="A0A7X9IKQ7"/>
<comment type="caution">
    <text evidence="1">The sequence shown here is derived from an EMBL/GenBank/DDBJ whole genome shotgun (WGS) entry which is preliminary data.</text>
</comment>
<gene>
    <name evidence="1" type="ORF">GYA55_09445</name>
</gene>
<proteinExistence type="predicted"/>
<organism evidence="1 2">
    <name type="scientific">SAR324 cluster bacterium</name>
    <dbReference type="NCBI Taxonomy" id="2024889"/>
    <lineage>
        <taxon>Bacteria</taxon>
        <taxon>Deltaproteobacteria</taxon>
        <taxon>SAR324 cluster</taxon>
    </lineage>
</organism>
<name>A0A7X9IKQ7_9DELT</name>
<sequence>MKLAKDVIQKPLPPEKTGELLEKVGSNWLFGQGIGETALMVGGIFVFPPYAIYVLGNGALQVAGYKPLHITDALPEDARNGWNYVYDSVTAVPGSMAASVSGQEYRQKDVIAQDYVRLLESAYSGEGEGESGGSIQFEQSS</sequence>
<dbReference type="Proteomes" id="UP000524246">
    <property type="component" value="Unassembled WGS sequence"/>
</dbReference>
<dbReference type="EMBL" id="JAAZON010000424">
    <property type="protein sequence ID" value="NMC63374.1"/>
    <property type="molecule type" value="Genomic_DNA"/>
</dbReference>